<feature type="non-terminal residue" evidence="1">
    <location>
        <position position="1"/>
    </location>
</feature>
<name>A0A0F9CLR9_9ZZZZ</name>
<comment type="caution">
    <text evidence="1">The sequence shown here is derived from an EMBL/GenBank/DDBJ whole genome shotgun (WGS) entry which is preliminary data.</text>
</comment>
<sequence length="296" mass="32835">LVMGSIESDWYSTGNSHLVWSKIGDVDCTPDENNEAGFMKVPFEGFVYVVKELGDFVVAYCEGGILALRPVTSPAPTFAVKELSSVGIHSDYAVDGDKNNHVFVDSSGYLWRIDKNLNMVRLDYQEFMTPMAATYIVVNHDPSTNDFYIGNGVKSYLLSDQGLTEISESVLSLAEPYLGLWVDLDDSEARITTDLIDMGYRGFKGTEVIEAGFAGGGTVEVALDWRMKSDDALSRTNWVEVNDQGIATNKVSGTEFRVAIRGSDYTSFEIDYLKLRYKMSDIRSIRGIYAPPPRGQ</sequence>
<reference evidence="1" key="1">
    <citation type="journal article" date="2015" name="Nature">
        <title>Complex archaea that bridge the gap between prokaryotes and eukaryotes.</title>
        <authorList>
            <person name="Spang A."/>
            <person name="Saw J.H."/>
            <person name="Jorgensen S.L."/>
            <person name="Zaremba-Niedzwiedzka K."/>
            <person name="Martijn J."/>
            <person name="Lind A.E."/>
            <person name="van Eijk R."/>
            <person name="Schleper C."/>
            <person name="Guy L."/>
            <person name="Ettema T.J."/>
        </authorList>
    </citation>
    <scope>NUCLEOTIDE SEQUENCE</scope>
</reference>
<evidence type="ECO:0000313" key="1">
    <source>
        <dbReference type="EMBL" id="KKL27372.1"/>
    </source>
</evidence>
<organism evidence="1">
    <name type="scientific">marine sediment metagenome</name>
    <dbReference type="NCBI Taxonomy" id="412755"/>
    <lineage>
        <taxon>unclassified sequences</taxon>
        <taxon>metagenomes</taxon>
        <taxon>ecological metagenomes</taxon>
    </lineage>
</organism>
<gene>
    <name evidence="1" type="ORF">LCGC14_2385830</name>
</gene>
<dbReference type="AlphaFoldDB" id="A0A0F9CLR9"/>
<proteinExistence type="predicted"/>
<dbReference type="EMBL" id="LAZR01035489">
    <property type="protein sequence ID" value="KKL27372.1"/>
    <property type="molecule type" value="Genomic_DNA"/>
</dbReference>
<accession>A0A0F9CLR9</accession>
<protein>
    <submittedName>
        <fullName evidence="1">Uncharacterized protein</fullName>
    </submittedName>
</protein>